<feature type="chain" id="PRO_5040992470" description="PEGA domain-containing protein" evidence="2">
    <location>
        <begin position="18"/>
        <end position="156"/>
    </location>
</feature>
<gene>
    <name evidence="4" type="ORF">GCM10008174_19640</name>
</gene>
<sequence>MRLLLAAVLTLPLAACASITRGTTDQITITTTPPGAAVKTSMSHSCQSPCTLTVGRKDEFIVTASMPGYKDAATPVKTRLAGSGAAGFAGNVLVGGVIGMGVDAATGATLEHYPSPVALVLEPHSVAPAAAPAKPTRRKATTPKPLAFKPEAAPEG</sequence>
<dbReference type="InterPro" id="IPR013229">
    <property type="entry name" value="PEGA"/>
</dbReference>
<evidence type="ECO:0000259" key="3">
    <source>
        <dbReference type="Pfam" id="PF08308"/>
    </source>
</evidence>
<name>A0A9W6JPU7_9HYPH</name>
<reference evidence="4" key="1">
    <citation type="journal article" date="2014" name="Int. J. Syst. Evol. Microbiol.">
        <title>Complete genome sequence of Corynebacterium casei LMG S-19264T (=DSM 44701T), isolated from a smear-ripened cheese.</title>
        <authorList>
            <consortium name="US DOE Joint Genome Institute (JGI-PGF)"/>
            <person name="Walter F."/>
            <person name="Albersmeier A."/>
            <person name="Kalinowski J."/>
            <person name="Ruckert C."/>
        </authorList>
    </citation>
    <scope>NUCLEOTIDE SEQUENCE</scope>
    <source>
        <strain evidence="4">VKM B-2748</strain>
    </source>
</reference>
<keyword evidence="5" id="KW-1185">Reference proteome</keyword>
<evidence type="ECO:0000256" key="1">
    <source>
        <dbReference type="SAM" id="MobiDB-lite"/>
    </source>
</evidence>
<feature type="signal peptide" evidence="2">
    <location>
        <begin position="1"/>
        <end position="17"/>
    </location>
</feature>
<feature type="domain" description="PEGA" evidence="3">
    <location>
        <begin position="26"/>
        <end position="78"/>
    </location>
</feature>
<reference evidence="4" key="2">
    <citation type="submission" date="2023-01" db="EMBL/GenBank/DDBJ databases">
        <authorList>
            <person name="Sun Q."/>
            <person name="Evtushenko L."/>
        </authorList>
    </citation>
    <scope>NUCLEOTIDE SEQUENCE</scope>
    <source>
        <strain evidence="4">VKM B-2748</strain>
    </source>
</reference>
<dbReference type="Proteomes" id="UP001143309">
    <property type="component" value="Unassembled WGS sequence"/>
</dbReference>
<proteinExistence type="predicted"/>
<protein>
    <recommendedName>
        <fullName evidence="3">PEGA domain-containing protein</fullName>
    </recommendedName>
</protein>
<dbReference type="Pfam" id="PF08308">
    <property type="entry name" value="PEGA"/>
    <property type="match status" value="1"/>
</dbReference>
<feature type="region of interest" description="Disordered" evidence="1">
    <location>
        <begin position="128"/>
        <end position="156"/>
    </location>
</feature>
<dbReference type="AlphaFoldDB" id="A0A9W6JPU7"/>
<dbReference type="RefSeq" id="WP_271200693.1">
    <property type="nucleotide sequence ID" value="NZ_BSFL01000002.1"/>
</dbReference>
<evidence type="ECO:0000313" key="5">
    <source>
        <dbReference type="Proteomes" id="UP001143309"/>
    </source>
</evidence>
<evidence type="ECO:0000256" key="2">
    <source>
        <dbReference type="SAM" id="SignalP"/>
    </source>
</evidence>
<organism evidence="4 5">
    <name type="scientific">Methylopila turkensis</name>
    <dbReference type="NCBI Taxonomy" id="1437816"/>
    <lineage>
        <taxon>Bacteria</taxon>
        <taxon>Pseudomonadati</taxon>
        <taxon>Pseudomonadota</taxon>
        <taxon>Alphaproteobacteria</taxon>
        <taxon>Hyphomicrobiales</taxon>
        <taxon>Methylopilaceae</taxon>
        <taxon>Methylopila</taxon>
    </lineage>
</organism>
<evidence type="ECO:0000313" key="4">
    <source>
        <dbReference type="EMBL" id="GLK80223.1"/>
    </source>
</evidence>
<comment type="caution">
    <text evidence="4">The sequence shown here is derived from an EMBL/GenBank/DDBJ whole genome shotgun (WGS) entry which is preliminary data.</text>
</comment>
<accession>A0A9W6JPU7</accession>
<dbReference type="EMBL" id="BSFL01000002">
    <property type="protein sequence ID" value="GLK80223.1"/>
    <property type="molecule type" value="Genomic_DNA"/>
</dbReference>
<keyword evidence="2" id="KW-0732">Signal</keyword>